<organism evidence="1 2">
    <name type="scientific">Planococcus rifietoensis</name>
    <dbReference type="NCBI Taxonomy" id="200991"/>
    <lineage>
        <taxon>Bacteria</taxon>
        <taxon>Bacillati</taxon>
        <taxon>Bacillota</taxon>
        <taxon>Bacilli</taxon>
        <taxon>Bacillales</taxon>
        <taxon>Caryophanaceae</taxon>
        <taxon>Planococcus</taxon>
    </lineage>
</organism>
<sequence>MGKIQGIPKLLEYLEQRSCPMTEEQIQQLLSERTIPHARPYGDMILFDENHIEWWIEEQRKTDKLVTD</sequence>
<accession>A0A0U2J763</accession>
<evidence type="ECO:0000313" key="2">
    <source>
        <dbReference type="Proteomes" id="UP000067683"/>
    </source>
</evidence>
<evidence type="ECO:0000313" key="1">
    <source>
        <dbReference type="EMBL" id="ALS75298.1"/>
    </source>
</evidence>
<dbReference type="RefSeq" id="WP_058382005.1">
    <property type="nucleotide sequence ID" value="NZ_CP013659.2"/>
</dbReference>
<gene>
    <name evidence="1" type="ORF">AUC31_08725</name>
</gene>
<dbReference type="EMBL" id="CP013659">
    <property type="protein sequence ID" value="ALS75298.1"/>
    <property type="molecule type" value="Genomic_DNA"/>
</dbReference>
<dbReference type="Proteomes" id="UP000067683">
    <property type="component" value="Chromosome"/>
</dbReference>
<dbReference type="AlphaFoldDB" id="A0A0U2J763"/>
<dbReference type="KEGG" id="prt:AUC31_08725"/>
<name>A0A0U2J763_9BACL</name>
<dbReference type="OrthoDB" id="2972248at2"/>
<reference evidence="1" key="1">
    <citation type="submission" date="2016-01" db="EMBL/GenBank/DDBJ databases">
        <title>Complete genome of Planococcus rifietoensis type strain M8.</title>
        <authorList>
            <person name="See-Too W.S."/>
        </authorList>
    </citation>
    <scope>NUCLEOTIDE SEQUENCE [LARGE SCALE GENOMIC DNA]</scope>
    <source>
        <strain evidence="1">M8</strain>
    </source>
</reference>
<protein>
    <recommendedName>
        <fullName evidence="3">DNA-binding protein</fullName>
    </recommendedName>
</protein>
<keyword evidence="2" id="KW-1185">Reference proteome</keyword>
<proteinExistence type="predicted"/>
<evidence type="ECO:0008006" key="3">
    <source>
        <dbReference type="Google" id="ProtNLM"/>
    </source>
</evidence>